<gene>
    <name evidence="1" type="ORF">CALVIDRAFT_377835</name>
</gene>
<dbReference type="Proteomes" id="UP000076738">
    <property type="component" value="Unassembled WGS sequence"/>
</dbReference>
<proteinExistence type="predicted"/>
<reference evidence="1 2" key="1">
    <citation type="journal article" date="2016" name="Mol. Biol. Evol.">
        <title>Comparative Genomics of Early-Diverging Mushroom-Forming Fungi Provides Insights into the Origins of Lignocellulose Decay Capabilities.</title>
        <authorList>
            <person name="Nagy L.G."/>
            <person name="Riley R."/>
            <person name="Tritt A."/>
            <person name="Adam C."/>
            <person name="Daum C."/>
            <person name="Floudas D."/>
            <person name="Sun H."/>
            <person name="Yadav J.S."/>
            <person name="Pangilinan J."/>
            <person name="Larsson K.H."/>
            <person name="Matsuura K."/>
            <person name="Barry K."/>
            <person name="Labutti K."/>
            <person name="Kuo R."/>
            <person name="Ohm R.A."/>
            <person name="Bhattacharya S.S."/>
            <person name="Shirouzu T."/>
            <person name="Yoshinaga Y."/>
            <person name="Martin F.M."/>
            <person name="Grigoriev I.V."/>
            <person name="Hibbett D.S."/>
        </authorList>
    </citation>
    <scope>NUCLEOTIDE SEQUENCE [LARGE SCALE GENOMIC DNA]</scope>
    <source>
        <strain evidence="1 2">TUFC12733</strain>
    </source>
</reference>
<sequence>MSLSSLLLLLVEQNSRNRASTHWSTQEAAPTIRGDSTPGNALSALAYSCVTRYRPRCGACISARARVLAHAGEEATSDGKRVPPCLCR</sequence>
<keyword evidence="2" id="KW-1185">Reference proteome</keyword>
<protein>
    <submittedName>
        <fullName evidence="1">Uncharacterized protein</fullName>
    </submittedName>
</protein>
<accession>A0A167Q140</accession>
<evidence type="ECO:0000313" key="1">
    <source>
        <dbReference type="EMBL" id="KZO99316.1"/>
    </source>
</evidence>
<evidence type="ECO:0000313" key="2">
    <source>
        <dbReference type="Proteomes" id="UP000076738"/>
    </source>
</evidence>
<name>A0A167Q140_CALVF</name>
<dbReference type="EMBL" id="KV417272">
    <property type="protein sequence ID" value="KZO99316.1"/>
    <property type="molecule type" value="Genomic_DNA"/>
</dbReference>
<organism evidence="1 2">
    <name type="scientific">Calocera viscosa (strain TUFC12733)</name>
    <dbReference type="NCBI Taxonomy" id="1330018"/>
    <lineage>
        <taxon>Eukaryota</taxon>
        <taxon>Fungi</taxon>
        <taxon>Dikarya</taxon>
        <taxon>Basidiomycota</taxon>
        <taxon>Agaricomycotina</taxon>
        <taxon>Dacrymycetes</taxon>
        <taxon>Dacrymycetales</taxon>
        <taxon>Dacrymycetaceae</taxon>
        <taxon>Calocera</taxon>
    </lineage>
</organism>
<dbReference type="AlphaFoldDB" id="A0A167Q140"/>